<sequence>MLHLFGYDVFPQHVNQALFDPIAGFVAVGVGPLNYDSKFVEIGPPDPNLKGDMLFLALRMKLRGPPLHIAHPREMHLFNEFLKEHPRPSAKGWEDLAKLFKEKSDYLTIFPKLPSMLSNYYNKWKVIQELVMIKDSVKTDYYGLLKKFGQPSGESKNSAAEFQKNASDRQLLEPIDDLGETVAQAAIATVPPNPMPLPPLVAPA</sequence>
<accession>A0A7S2UDD4</accession>
<name>A0A7S2UDD4_9STRA</name>
<protein>
    <submittedName>
        <fullName evidence="1">Uncharacterized protein</fullName>
    </submittedName>
</protein>
<organism evidence="1">
    <name type="scientific">Attheya septentrionalis</name>
    <dbReference type="NCBI Taxonomy" id="420275"/>
    <lineage>
        <taxon>Eukaryota</taxon>
        <taxon>Sar</taxon>
        <taxon>Stramenopiles</taxon>
        <taxon>Ochrophyta</taxon>
        <taxon>Bacillariophyta</taxon>
        <taxon>Coscinodiscophyceae</taxon>
        <taxon>Chaetocerotophycidae</taxon>
        <taxon>Chaetocerotales</taxon>
        <taxon>Attheyaceae</taxon>
        <taxon>Attheya</taxon>
    </lineage>
</organism>
<dbReference type="EMBL" id="HBHQ01008775">
    <property type="protein sequence ID" value="CAD9814076.1"/>
    <property type="molecule type" value="Transcribed_RNA"/>
</dbReference>
<dbReference type="AlphaFoldDB" id="A0A7S2UDD4"/>
<gene>
    <name evidence="1" type="ORF">ASEP1449_LOCUS5901</name>
</gene>
<reference evidence="1" key="1">
    <citation type="submission" date="2021-01" db="EMBL/GenBank/DDBJ databases">
        <authorList>
            <person name="Corre E."/>
            <person name="Pelletier E."/>
            <person name="Niang G."/>
            <person name="Scheremetjew M."/>
            <person name="Finn R."/>
            <person name="Kale V."/>
            <person name="Holt S."/>
            <person name="Cochrane G."/>
            <person name="Meng A."/>
            <person name="Brown T."/>
            <person name="Cohen L."/>
        </authorList>
    </citation>
    <scope>NUCLEOTIDE SEQUENCE</scope>
    <source>
        <strain evidence="1">CCMP2084</strain>
    </source>
</reference>
<proteinExistence type="predicted"/>
<evidence type="ECO:0000313" key="1">
    <source>
        <dbReference type="EMBL" id="CAD9814076.1"/>
    </source>
</evidence>